<dbReference type="GO" id="GO:0005770">
    <property type="term" value="C:late endosome"/>
    <property type="evidence" value="ECO:0007669"/>
    <property type="project" value="TreeGrafter"/>
</dbReference>
<name>A0A6N2KY00_SALVM</name>
<dbReference type="PANTHER" id="PTHR11099">
    <property type="entry name" value="VACUOLAR SORTING PROTEIN 35"/>
    <property type="match status" value="1"/>
</dbReference>
<dbReference type="PANTHER" id="PTHR11099:SF6">
    <property type="entry name" value="VACUOLAR PROTEIN SORTING-ASSOCIATED PROTEIN 35B"/>
    <property type="match status" value="1"/>
</dbReference>
<keyword evidence="4" id="KW-0653">Protein transport</keyword>
<protein>
    <submittedName>
        <fullName evidence="6">Uncharacterized protein</fullName>
    </submittedName>
</protein>
<comment type="subcellular location">
    <subcellularLocation>
        <location evidence="1">Membrane</location>
        <topology evidence="1">Peripheral membrane protein</topology>
    </subcellularLocation>
</comment>
<evidence type="ECO:0000313" key="6">
    <source>
        <dbReference type="EMBL" id="VFU29977.1"/>
    </source>
</evidence>
<comment type="similarity">
    <text evidence="2">Belongs to the VPS35 family.</text>
</comment>
<evidence type="ECO:0000256" key="1">
    <source>
        <dbReference type="ARBA" id="ARBA00004170"/>
    </source>
</evidence>
<evidence type="ECO:0000256" key="3">
    <source>
        <dbReference type="ARBA" id="ARBA00022448"/>
    </source>
</evidence>
<evidence type="ECO:0000256" key="4">
    <source>
        <dbReference type="ARBA" id="ARBA00022927"/>
    </source>
</evidence>
<dbReference type="GO" id="GO:0042147">
    <property type="term" value="P:retrograde transport, endosome to Golgi"/>
    <property type="evidence" value="ECO:0007669"/>
    <property type="project" value="InterPro"/>
</dbReference>
<sequence length="70" mass="7858">MGPMHMLQYLYFFEKGNPQITSAAIQGLIELITNEMQSDSTTPDPVSDAFLASTIRYIQFQKQKGGVMMP</sequence>
<dbReference type="AlphaFoldDB" id="A0A6N2KY00"/>
<keyword evidence="5" id="KW-0472">Membrane</keyword>
<dbReference type="GO" id="GO:0005829">
    <property type="term" value="C:cytosol"/>
    <property type="evidence" value="ECO:0007669"/>
    <property type="project" value="GOC"/>
</dbReference>
<dbReference type="Gene3D" id="1.25.40.660">
    <property type="entry name" value="Vacuolar protein sorting-associated protein 35, helical subcomplex Vps35-C"/>
    <property type="match status" value="1"/>
</dbReference>
<accession>A0A6N2KY00</accession>
<dbReference type="InterPro" id="IPR005378">
    <property type="entry name" value="Vps35"/>
</dbReference>
<dbReference type="GO" id="GO:0030906">
    <property type="term" value="C:retromer, cargo-selective complex"/>
    <property type="evidence" value="ECO:0007669"/>
    <property type="project" value="InterPro"/>
</dbReference>
<dbReference type="InterPro" id="IPR042491">
    <property type="entry name" value="Vps35_C"/>
</dbReference>
<organism evidence="6">
    <name type="scientific">Salix viminalis</name>
    <name type="common">Common osier</name>
    <name type="synonym">Basket willow</name>
    <dbReference type="NCBI Taxonomy" id="40686"/>
    <lineage>
        <taxon>Eukaryota</taxon>
        <taxon>Viridiplantae</taxon>
        <taxon>Streptophyta</taxon>
        <taxon>Embryophyta</taxon>
        <taxon>Tracheophyta</taxon>
        <taxon>Spermatophyta</taxon>
        <taxon>Magnoliopsida</taxon>
        <taxon>eudicotyledons</taxon>
        <taxon>Gunneridae</taxon>
        <taxon>Pentapetalae</taxon>
        <taxon>rosids</taxon>
        <taxon>fabids</taxon>
        <taxon>Malpighiales</taxon>
        <taxon>Salicaceae</taxon>
        <taxon>Saliceae</taxon>
        <taxon>Salix</taxon>
    </lineage>
</organism>
<reference evidence="6" key="1">
    <citation type="submission" date="2019-03" db="EMBL/GenBank/DDBJ databases">
        <authorList>
            <person name="Mank J."/>
            <person name="Almeida P."/>
        </authorList>
    </citation>
    <scope>NUCLEOTIDE SEQUENCE</scope>
    <source>
        <strain evidence="6">78183</strain>
    </source>
</reference>
<evidence type="ECO:0000256" key="5">
    <source>
        <dbReference type="ARBA" id="ARBA00023136"/>
    </source>
</evidence>
<gene>
    <name evidence="6" type="ORF">SVIM_LOCUS111781</name>
</gene>
<keyword evidence="3" id="KW-0813">Transport</keyword>
<evidence type="ECO:0000256" key="2">
    <source>
        <dbReference type="ARBA" id="ARBA00006536"/>
    </source>
</evidence>
<dbReference type="EMBL" id="CAADRP010000557">
    <property type="protein sequence ID" value="VFU29977.1"/>
    <property type="molecule type" value="Genomic_DNA"/>
</dbReference>
<proteinExistence type="inferred from homology"/>
<dbReference type="GO" id="GO:0006886">
    <property type="term" value="P:intracellular protein transport"/>
    <property type="evidence" value="ECO:0007669"/>
    <property type="project" value="TreeGrafter"/>
</dbReference>